<dbReference type="AlphaFoldDB" id="A0A916QDF8"/>
<dbReference type="RefSeq" id="WP_200965359.1">
    <property type="nucleotide sequence ID" value="NZ_BMAQ01000003.1"/>
</dbReference>
<dbReference type="EMBL" id="BMAQ01000003">
    <property type="protein sequence ID" value="GFR37053.1"/>
    <property type="molecule type" value="Genomic_DNA"/>
</dbReference>
<dbReference type="Pfam" id="PF17132">
    <property type="entry name" value="Glyco_hydro_106"/>
    <property type="match status" value="1"/>
</dbReference>
<evidence type="ECO:0000313" key="1">
    <source>
        <dbReference type="EMBL" id="GFR37053.1"/>
    </source>
</evidence>
<keyword evidence="2" id="KW-1185">Reference proteome</keyword>
<dbReference type="PANTHER" id="PTHR36848">
    <property type="entry name" value="DNA-BINDING PROTEIN (PUTATIVE SECRETED PROTEIN)-RELATED"/>
    <property type="match status" value="1"/>
</dbReference>
<sequence>MFQLEMFQQPEARYGIHPFWFWNGDMEDKEIIRQIEEMAAKGLGGFFICPRQGLKIPYLSDAWFQKVKLAVEKAEELGLEVWLYDEYPYPSGIAGGEVTLLHPEAKHYILVHRTASVSAGKTCSLELPWGRVLYAKAVPIDPSSGKRDWSKAVDIRGAIGNHQAEPVFQKAGLTAYNQKRFFTYNTIKKLLWTAPDGDWEVQEWEVHCFLEEEVRDFKYYGHYVDPLNEEAMRTFIQLTHERYAEHLGEYFGKTIKGMFTDEIGLLGKIPWSPRLLQVFRERNGYDLADHMHALLYDDGEDTAKIRYDYYQTIHEQLVKAYHKQVYDWCEQHGLFYTAEVPSVRMNTQRYSHVPGGDSGHEKLGRSLEWILDRYSYSLRYNPKMTSSIANQLGRERALVECFHSVGWSMTLQDAKWMIDRLAALGVNFFNFHAFFYTLDGLTKHDAPPSHFLQNSYWRYFDRLSSYVRRISYVMSTGKPVRPIAVLDPTTTFWVHLGNPFFEFSYSGHSEAEKQRLESLKEQWREICKTLTMNQRDFDHLDPEVLLDAKVADGRLQIGQAAYEAVIIPPITNLETPAWRKLREFLAQGGKVIACWELPSQSLDGTSEVVREMAEIFAGEEAAMQREGKKGARQMGAYRVESNEELLALVEELLPQDLRFEVEDRSAFLMHQRMLDDHISCVFITNQEAGQHEAKLILKGYDPAGTQIYRLCLESGDCERLAVEKSEDHLVLRMKFGAYESHLFLIQRQAADSREFSEQMDALPVEKLPPPSDVTAAASVNEDTPEVWTWELDAKEVWQIQAERDNVLRLDSFELRTSYLDGRPLQEQGVKVQAKTFIDQCADIADMHNIPLKFHQIFGTPMKLKAAYPLRATYTTSFIADYVPDRCWLLMDHGAILGEWSIGLNGRTITKEQLEEIFVYDHMNRCADISGFIQVGINTMTLQVKIEQDWHGVVDALYICGDFGICEDQGQPLICKAPQFAAFTAAPIEGFPYYAGTLLLKREAVLDELPESTRFSVRFRDLDESFYDCAEIIVNGHSLGVRPWMPYEWQGSTELLRRGVNIVEVRITNTLIGMLEGRKFDYAKHTLVPAVGDQA</sequence>
<evidence type="ECO:0008006" key="3">
    <source>
        <dbReference type="Google" id="ProtNLM"/>
    </source>
</evidence>
<evidence type="ECO:0000313" key="2">
    <source>
        <dbReference type="Proteomes" id="UP000654993"/>
    </source>
</evidence>
<comment type="caution">
    <text evidence="1">The sequence shown here is derived from an EMBL/GenBank/DDBJ whole genome shotgun (WGS) entry which is preliminary data.</text>
</comment>
<name>A0A916QDF8_9BACL</name>
<accession>A0A916QDF8</accession>
<reference evidence="1" key="1">
    <citation type="submission" date="2020-08" db="EMBL/GenBank/DDBJ databases">
        <authorList>
            <person name="Uke A."/>
            <person name="Chhe C."/>
            <person name="Baramee S."/>
            <person name="Kosugi A."/>
        </authorList>
    </citation>
    <scope>NUCLEOTIDE SEQUENCE</scope>
    <source>
        <strain evidence="1">DA-C8</strain>
    </source>
</reference>
<dbReference type="Proteomes" id="UP000654993">
    <property type="component" value="Unassembled WGS sequence"/>
</dbReference>
<dbReference type="PANTHER" id="PTHR36848:SF2">
    <property type="entry name" value="SECRETED PROTEIN"/>
    <property type="match status" value="1"/>
</dbReference>
<protein>
    <recommendedName>
        <fullName evidence="3">Alpha-L-rhamnosidase</fullName>
    </recommendedName>
</protein>
<dbReference type="InterPro" id="IPR053161">
    <property type="entry name" value="Ulvan_degrading_GH"/>
</dbReference>
<gene>
    <name evidence="1" type="ORF">PRECH8_03490</name>
</gene>
<proteinExistence type="predicted"/>
<organism evidence="1 2">
    <name type="scientific">Insulibacter thermoxylanivorax</name>
    <dbReference type="NCBI Taxonomy" id="2749268"/>
    <lineage>
        <taxon>Bacteria</taxon>
        <taxon>Bacillati</taxon>
        <taxon>Bacillota</taxon>
        <taxon>Bacilli</taxon>
        <taxon>Bacillales</taxon>
        <taxon>Paenibacillaceae</taxon>
        <taxon>Insulibacter</taxon>
    </lineage>
</organism>
<reference evidence="1" key="2">
    <citation type="journal article" date="2021" name="Data Brief">
        <title>Draft genome sequence data of the facultative, thermophilic, xylanolytic bacterium Paenibacillus sp. strain DA-C8.</title>
        <authorList>
            <person name="Chhe C."/>
            <person name="Uke A."/>
            <person name="Baramee S."/>
            <person name="Ungkulpasvich U."/>
            <person name="Tachaapaikoon C."/>
            <person name="Pason P."/>
            <person name="Waeonukul R."/>
            <person name="Ratanakhanokchai K."/>
            <person name="Kosugi A."/>
        </authorList>
    </citation>
    <scope>NUCLEOTIDE SEQUENCE</scope>
    <source>
        <strain evidence="1">DA-C8</strain>
    </source>
</reference>